<dbReference type="RefSeq" id="WP_188763386.1">
    <property type="nucleotide sequence ID" value="NZ_BMJM01000010.1"/>
</dbReference>
<evidence type="ECO:0000256" key="4">
    <source>
        <dbReference type="ARBA" id="ARBA00022695"/>
    </source>
</evidence>
<keyword evidence="2" id="KW-1277">Toxin-antitoxin system</keyword>
<evidence type="ECO:0000256" key="1">
    <source>
        <dbReference type="ARBA" id="ARBA00001946"/>
    </source>
</evidence>
<dbReference type="EMBL" id="BMJM01000010">
    <property type="protein sequence ID" value="GGE18128.1"/>
    <property type="molecule type" value="Genomic_DNA"/>
</dbReference>
<dbReference type="PANTHER" id="PTHR33571">
    <property type="entry name" value="SSL8005 PROTEIN"/>
    <property type="match status" value="1"/>
</dbReference>
<dbReference type="InterPro" id="IPR052038">
    <property type="entry name" value="Type-VII_TA_antitoxin"/>
</dbReference>
<keyword evidence="12" id="KW-1185">Reference proteome</keyword>
<proteinExistence type="inferred from homology"/>
<keyword evidence="4" id="KW-0548">Nucleotidyltransferase</keyword>
<comment type="similarity">
    <text evidence="9">Belongs to the MntA antitoxin family.</text>
</comment>
<evidence type="ECO:0000256" key="6">
    <source>
        <dbReference type="ARBA" id="ARBA00022741"/>
    </source>
</evidence>
<evidence type="ECO:0000256" key="8">
    <source>
        <dbReference type="ARBA" id="ARBA00022842"/>
    </source>
</evidence>
<protein>
    <submittedName>
        <fullName evidence="11">Nucleotidyltransferase</fullName>
    </submittedName>
</protein>
<dbReference type="GO" id="GO:0016779">
    <property type="term" value="F:nucleotidyltransferase activity"/>
    <property type="evidence" value="ECO:0007669"/>
    <property type="project" value="UniProtKB-KW"/>
</dbReference>
<dbReference type="Gene3D" id="3.30.460.10">
    <property type="entry name" value="Beta Polymerase, domain 2"/>
    <property type="match status" value="1"/>
</dbReference>
<comment type="cofactor">
    <cofactor evidence="1">
        <name>Mg(2+)</name>
        <dbReference type="ChEBI" id="CHEBI:18420"/>
    </cofactor>
</comment>
<evidence type="ECO:0000256" key="5">
    <source>
        <dbReference type="ARBA" id="ARBA00022723"/>
    </source>
</evidence>
<keyword evidence="6" id="KW-0547">Nucleotide-binding</keyword>
<reference evidence="11" key="2">
    <citation type="submission" date="2020-09" db="EMBL/GenBank/DDBJ databases">
        <authorList>
            <person name="Sun Q."/>
            <person name="Zhou Y."/>
        </authorList>
    </citation>
    <scope>NUCLEOTIDE SEQUENCE</scope>
    <source>
        <strain evidence="11">CGMCC 1.15519</strain>
    </source>
</reference>
<dbReference type="GO" id="GO:0046872">
    <property type="term" value="F:metal ion binding"/>
    <property type="evidence" value="ECO:0007669"/>
    <property type="project" value="UniProtKB-KW"/>
</dbReference>
<keyword evidence="3" id="KW-0808">Transferase</keyword>
<keyword evidence="5" id="KW-0479">Metal-binding</keyword>
<gene>
    <name evidence="11" type="ORF">GCM10011529_25820</name>
</gene>
<feature type="domain" description="Polymerase nucleotidyl transferase" evidence="10">
    <location>
        <begin position="21"/>
        <end position="94"/>
    </location>
</feature>
<evidence type="ECO:0000256" key="2">
    <source>
        <dbReference type="ARBA" id="ARBA00022649"/>
    </source>
</evidence>
<evidence type="ECO:0000256" key="7">
    <source>
        <dbReference type="ARBA" id="ARBA00022840"/>
    </source>
</evidence>
<dbReference type="AlphaFoldDB" id="A0A916ZXS0"/>
<evidence type="ECO:0000256" key="3">
    <source>
        <dbReference type="ARBA" id="ARBA00022679"/>
    </source>
</evidence>
<keyword evidence="8" id="KW-0460">Magnesium</keyword>
<dbReference type="GO" id="GO:0005524">
    <property type="term" value="F:ATP binding"/>
    <property type="evidence" value="ECO:0007669"/>
    <property type="project" value="UniProtKB-KW"/>
</dbReference>
<evidence type="ECO:0000313" key="12">
    <source>
        <dbReference type="Proteomes" id="UP000635071"/>
    </source>
</evidence>
<dbReference type="Pfam" id="PF01909">
    <property type="entry name" value="NTP_transf_2"/>
    <property type="match status" value="1"/>
</dbReference>
<comment type="caution">
    <text evidence="11">The sequence shown here is derived from an EMBL/GenBank/DDBJ whole genome shotgun (WGS) entry which is preliminary data.</text>
</comment>
<dbReference type="InterPro" id="IPR002934">
    <property type="entry name" value="Polymerase_NTP_transf_dom"/>
</dbReference>
<keyword evidence="7" id="KW-0067">ATP-binding</keyword>
<dbReference type="CDD" id="cd05403">
    <property type="entry name" value="NT_KNTase_like"/>
    <property type="match status" value="1"/>
</dbReference>
<reference evidence="11" key="1">
    <citation type="journal article" date="2014" name="Int. J. Syst. Evol. Microbiol.">
        <title>Complete genome sequence of Corynebacterium casei LMG S-19264T (=DSM 44701T), isolated from a smear-ripened cheese.</title>
        <authorList>
            <consortium name="US DOE Joint Genome Institute (JGI-PGF)"/>
            <person name="Walter F."/>
            <person name="Albersmeier A."/>
            <person name="Kalinowski J."/>
            <person name="Ruckert C."/>
        </authorList>
    </citation>
    <scope>NUCLEOTIDE SEQUENCE</scope>
    <source>
        <strain evidence="11">CGMCC 1.15519</strain>
    </source>
</reference>
<dbReference type="InterPro" id="IPR043519">
    <property type="entry name" value="NT_sf"/>
</dbReference>
<organism evidence="11 12">
    <name type="scientific">Sandarakinorhabdus glacialis</name>
    <dbReference type="NCBI Taxonomy" id="1614636"/>
    <lineage>
        <taxon>Bacteria</taxon>
        <taxon>Pseudomonadati</taxon>
        <taxon>Pseudomonadota</taxon>
        <taxon>Alphaproteobacteria</taxon>
        <taxon>Sphingomonadales</taxon>
        <taxon>Sphingosinicellaceae</taxon>
        <taxon>Sandarakinorhabdus</taxon>
    </lineage>
</organism>
<accession>A0A916ZXS0</accession>
<dbReference type="Proteomes" id="UP000635071">
    <property type="component" value="Unassembled WGS sequence"/>
</dbReference>
<evidence type="ECO:0000313" key="11">
    <source>
        <dbReference type="EMBL" id="GGE18128.1"/>
    </source>
</evidence>
<dbReference type="SUPFAM" id="SSF81301">
    <property type="entry name" value="Nucleotidyltransferase"/>
    <property type="match status" value="1"/>
</dbReference>
<name>A0A916ZXS0_9SPHN</name>
<dbReference type="PANTHER" id="PTHR33571:SF12">
    <property type="entry name" value="BSL3053 PROTEIN"/>
    <property type="match status" value="1"/>
</dbReference>
<sequence length="97" mass="10811">MRRAEATSILADNADRLRAAGIASLYLFGSTARDQANADSDVDLFFDPADPRLSLFGVMEIRDTLEALLDHKADVMTRGSLHSYLRPRIEAEAQRIF</sequence>
<evidence type="ECO:0000256" key="9">
    <source>
        <dbReference type="ARBA" id="ARBA00038276"/>
    </source>
</evidence>
<evidence type="ECO:0000259" key="10">
    <source>
        <dbReference type="Pfam" id="PF01909"/>
    </source>
</evidence>